<feature type="domain" description="VWFA" evidence="1">
    <location>
        <begin position="301"/>
        <end position="500"/>
    </location>
</feature>
<evidence type="ECO:0000313" key="2">
    <source>
        <dbReference type="EMBL" id="SEO94348.1"/>
    </source>
</evidence>
<accession>A0A1H8TV99</accession>
<dbReference type="SMART" id="SM00327">
    <property type="entry name" value="VWA"/>
    <property type="match status" value="1"/>
</dbReference>
<dbReference type="RefSeq" id="WP_092663107.1">
    <property type="nucleotide sequence ID" value="NZ_FOCX01000024.1"/>
</dbReference>
<dbReference type="InterPro" id="IPR036465">
    <property type="entry name" value="vWFA_dom_sf"/>
</dbReference>
<keyword evidence="3" id="KW-1185">Reference proteome</keyword>
<dbReference type="EMBL" id="FOCX01000024">
    <property type="protein sequence ID" value="SEO94348.1"/>
    <property type="molecule type" value="Genomic_DNA"/>
</dbReference>
<organism evidence="2 3">
    <name type="scientific">Halorientalis persicus</name>
    <dbReference type="NCBI Taxonomy" id="1367881"/>
    <lineage>
        <taxon>Archaea</taxon>
        <taxon>Methanobacteriati</taxon>
        <taxon>Methanobacteriota</taxon>
        <taxon>Stenosarchaea group</taxon>
        <taxon>Halobacteria</taxon>
        <taxon>Halobacteriales</taxon>
        <taxon>Haloarculaceae</taxon>
        <taxon>Halorientalis</taxon>
    </lineage>
</organism>
<dbReference type="InterPro" id="IPR002035">
    <property type="entry name" value="VWF_A"/>
</dbReference>
<reference evidence="3" key="1">
    <citation type="submission" date="2016-10" db="EMBL/GenBank/DDBJ databases">
        <authorList>
            <person name="Varghese N."/>
            <person name="Submissions S."/>
        </authorList>
    </citation>
    <scope>NUCLEOTIDE SEQUENCE [LARGE SCALE GENOMIC DNA]</scope>
    <source>
        <strain evidence="3">IBRC-M 10043</strain>
    </source>
</reference>
<dbReference type="PANTHER" id="PTHR10579">
    <property type="entry name" value="CALCIUM-ACTIVATED CHLORIDE CHANNEL REGULATOR"/>
    <property type="match status" value="1"/>
</dbReference>
<dbReference type="Proteomes" id="UP000198775">
    <property type="component" value="Unassembled WGS sequence"/>
</dbReference>
<dbReference type="PROSITE" id="PS50234">
    <property type="entry name" value="VWFA"/>
    <property type="match status" value="1"/>
</dbReference>
<dbReference type="Gene3D" id="3.40.50.410">
    <property type="entry name" value="von Willebrand factor, type A domain"/>
    <property type="match status" value="1"/>
</dbReference>
<dbReference type="PANTHER" id="PTHR10579:SF43">
    <property type="entry name" value="ZINC FINGER (C3HC4-TYPE RING FINGER) FAMILY PROTEIN"/>
    <property type="match status" value="1"/>
</dbReference>
<gene>
    <name evidence="2" type="ORF">SAMN05216388_10248</name>
</gene>
<dbReference type="InterPro" id="IPR051266">
    <property type="entry name" value="CLCR"/>
</dbReference>
<evidence type="ECO:0000313" key="3">
    <source>
        <dbReference type="Proteomes" id="UP000198775"/>
    </source>
</evidence>
<name>A0A1H8TV99_9EURY</name>
<protein>
    <submittedName>
        <fullName evidence="2">Ca-activated chloride channel family protein</fullName>
    </submittedName>
</protein>
<dbReference type="Pfam" id="PF00092">
    <property type="entry name" value="VWA"/>
    <property type="match status" value="1"/>
</dbReference>
<proteinExistence type="predicted"/>
<dbReference type="AlphaFoldDB" id="A0A1H8TV99"/>
<sequence>MARHTDTMDTMYADIEDGKRHDIAVEFITRRAIDCDGEHVHRLLVVDQSGKQFTVLATPDSEALLGLKTGATHRISGLLGAAPVTSADDIRAECPDCEGRLRPGQVVDAAGAAVTQAASQLSLDEPFGIIDARATVRRVREDRSLVDDWTPMDDDRSVTPPDYVCESCGRHVDAYELRETAEADQMLENQVMESASPAPASADMASTETVGLAAGGAKDVANFRENVANGYTPQPEAISDEGLFYDYHFETGTRTESDALFAPRYAAAASDHPISGETERYLSVGLDSTLSVDEFERPRLDLVAVLDVSGSMDSSFDAYYYDEHGRKREAEDDAATKLEAATQSLCALTEQLHDEDRLGVVLYNHRAHVAKPLRDVGTTDMPAIRRHIREIAAGGSTNLADGFEAAVDMLVGGTPSPDVERRVVFMTDMMPNTGTTGDSELTQLFADAAAEGVHTTFIGMGLDANAELADTLSSIRGANHYFIHSAAEFERRLGEEFDYMVTPLVYDLNLDLDSDGYEIEAVHGSPSADAATDRLMHVGTLFPSAKQDGEARGGVILVRLEQTSSDADLDLVASWTERDGGEYTERVTVDVPDESGTYAHEGVRKAVALARYARELRTWAADLHDRADAATGVDDWLLPDQRGQHERESVPLVVPDRYTERFDQLRSYLADEMAAVDDESMQQEVELLETLCQQAPATPREVSD</sequence>
<evidence type="ECO:0000259" key="1">
    <source>
        <dbReference type="PROSITE" id="PS50234"/>
    </source>
</evidence>
<dbReference type="SUPFAM" id="SSF53300">
    <property type="entry name" value="vWA-like"/>
    <property type="match status" value="1"/>
</dbReference>